<dbReference type="Proteomes" id="UP000219994">
    <property type="component" value="Unassembled WGS sequence"/>
</dbReference>
<gene>
    <name evidence="11" type="ORF">B5766_08090</name>
</gene>
<reference evidence="12" key="1">
    <citation type="submission" date="2017-03" db="EMBL/GenBank/DDBJ databases">
        <authorList>
            <person name="Lund M.B."/>
        </authorList>
    </citation>
    <scope>NUCLEOTIDE SEQUENCE [LARGE SCALE GENOMIC DNA]</scope>
</reference>
<evidence type="ECO:0000313" key="11">
    <source>
        <dbReference type="EMBL" id="PDQ35073.1"/>
    </source>
</evidence>
<feature type="transmembrane region" description="Helical" evidence="8">
    <location>
        <begin position="152"/>
        <end position="178"/>
    </location>
</feature>
<protein>
    <submittedName>
        <fullName evidence="11">Cation transporter</fullName>
    </submittedName>
</protein>
<feature type="transmembrane region" description="Helical" evidence="8">
    <location>
        <begin position="118"/>
        <end position="140"/>
    </location>
</feature>
<evidence type="ECO:0000256" key="5">
    <source>
        <dbReference type="ARBA" id="ARBA00022989"/>
    </source>
</evidence>
<accession>A0A2A6FRM8</accession>
<organism evidence="11 12">
    <name type="scientific">Candidatus Lumbricidiphila eiseniae</name>
    <dbReference type="NCBI Taxonomy" id="1969409"/>
    <lineage>
        <taxon>Bacteria</taxon>
        <taxon>Bacillati</taxon>
        <taxon>Actinomycetota</taxon>
        <taxon>Actinomycetes</taxon>
        <taxon>Micrococcales</taxon>
        <taxon>Microbacteriaceae</taxon>
        <taxon>Candidatus Lumbricidiphila</taxon>
    </lineage>
</organism>
<evidence type="ECO:0000313" key="12">
    <source>
        <dbReference type="Proteomes" id="UP000219994"/>
    </source>
</evidence>
<dbReference type="GO" id="GO:0005385">
    <property type="term" value="F:zinc ion transmembrane transporter activity"/>
    <property type="evidence" value="ECO:0007669"/>
    <property type="project" value="TreeGrafter"/>
</dbReference>
<feature type="transmembrane region" description="Helical" evidence="8">
    <location>
        <begin position="50"/>
        <end position="72"/>
    </location>
</feature>
<name>A0A2A6FRM8_9MICO</name>
<comment type="subcellular location">
    <subcellularLocation>
        <location evidence="1">Membrane</location>
        <topology evidence="1">Multi-pass membrane protein</topology>
    </subcellularLocation>
</comment>
<dbReference type="InterPro" id="IPR050681">
    <property type="entry name" value="CDF/SLC30A"/>
</dbReference>
<dbReference type="Pfam" id="PF16916">
    <property type="entry name" value="ZT_dimer"/>
    <property type="match status" value="1"/>
</dbReference>
<evidence type="ECO:0000256" key="2">
    <source>
        <dbReference type="ARBA" id="ARBA00008873"/>
    </source>
</evidence>
<dbReference type="SUPFAM" id="SSF160240">
    <property type="entry name" value="Cation efflux protein cytoplasmic domain-like"/>
    <property type="match status" value="1"/>
</dbReference>
<dbReference type="SUPFAM" id="SSF161111">
    <property type="entry name" value="Cation efflux protein transmembrane domain-like"/>
    <property type="match status" value="1"/>
</dbReference>
<dbReference type="Pfam" id="PF01545">
    <property type="entry name" value="Cation_efflux"/>
    <property type="match status" value="1"/>
</dbReference>
<evidence type="ECO:0000256" key="3">
    <source>
        <dbReference type="ARBA" id="ARBA00022448"/>
    </source>
</evidence>
<feature type="transmembrane region" description="Helical" evidence="8">
    <location>
        <begin position="17"/>
        <end position="38"/>
    </location>
</feature>
<feature type="domain" description="Cation efflux protein transmembrane" evidence="9">
    <location>
        <begin position="20"/>
        <end position="208"/>
    </location>
</feature>
<keyword evidence="3" id="KW-0813">Transport</keyword>
<dbReference type="InterPro" id="IPR058533">
    <property type="entry name" value="Cation_efflux_TM"/>
</dbReference>
<feature type="transmembrane region" description="Helical" evidence="8">
    <location>
        <begin position="184"/>
        <end position="202"/>
    </location>
</feature>
<evidence type="ECO:0000256" key="7">
    <source>
        <dbReference type="ARBA" id="ARBA00023136"/>
    </source>
</evidence>
<evidence type="ECO:0000256" key="6">
    <source>
        <dbReference type="ARBA" id="ARBA00023065"/>
    </source>
</evidence>
<comment type="similarity">
    <text evidence="2">Belongs to the cation diffusion facilitator (CDF) transporter (TC 2.A.4) family. SLC30A subfamily.</text>
</comment>
<dbReference type="PANTHER" id="PTHR11562">
    <property type="entry name" value="CATION EFFLUX PROTEIN/ ZINC TRANSPORTER"/>
    <property type="match status" value="1"/>
</dbReference>
<dbReference type="InterPro" id="IPR002524">
    <property type="entry name" value="Cation_efflux"/>
</dbReference>
<dbReference type="PANTHER" id="PTHR11562:SF17">
    <property type="entry name" value="RE54080P-RELATED"/>
    <property type="match status" value="1"/>
</dbReference>
<keyword evidence="5 8" id="KW-1133">Transmembrane helix</keyword>
<dbReference type="InterPro" id="IPR027469">
    <property type="entry name" value="Cation_efflux_TMD_sf"/>
</dbReference>
<dbReference type="NCBIfam" id="TIGR01297">
    <property type="entry name" value="CDF"/>
    <property type="match status" value="1"/>
</dbReference>
<dbReference type="AlphaFoldDB" id="A0A2A6FRM8"/>
<dbReference type="InterPro" id="IPR027470">
    <property type="entry name" value="Cation_efflux_CTD"/>
</dbReference>
<proteinExistence type="inferred from homology"/>
<dbReference type="InterPro" id="IPR036837">
    <property type="entry name" value="Cation_efflux_CTD_sf"/>
</dbReference>
<keyword evidence="4 8" id="KW-0812">Transmembrane</keyword>
<evidence type="ECO:0000256" key="4">
    <source>
        <dbReference type="ARBA" id="ARBA00022692"/>
    </source>
</evidence>
<evidence type="ECO:0000256" key="8">
    <source>
        <dbReference type="SAM" id="Phobius"/>
    </source>
</evidence>
<keyword evidence="7 8" id="KW-0472">Membrane</keyword>
<feature type="transmembrane region" description="Helical" evidence="8">
    <location>
        <begin position="84"/>
        <end position="106"/>
    </location>
</feature>
<evidence type="ECO:0000259" key="10">
    <source>
        <dbReference type="Pfam" id="PF16916"/>
    </source>
</evidence>
<dbReference type="GO" id="GO:0005886">
    <property type="term" value="C:plasma membrane"/>
    <property type="evidence" value="ECO:0007669"/>
    <property type="project" value="TreeGrafter"/>
</dbReference>
<comment type="caution">
    <text evidence="11">The sequence shown here is derived from an EMBL/GenBank/DDBJ whole genome shotgun (WGS) entry which is preliminary data.</text>
</comment>
<dbReference type="EMBL" id="NAEP01000041">
    <property type="protein sequence ID" value="PDQ35073.1"/>
    <property type="molecule type" value="Genomic_DNA"/>
</dbReference>
<evidence type="ECO:0000259" key="9">
    <source>
        <dbReference type="Pfam" id="PF01545"/>
    </source>
</evidence>
<sequence length="304" mass="32302">MGHFHDHKVQLTHRGRLCWSIAIVATVLVIEIVGGWLSGSLALVADAGHMVSDLIGLIIALVASIIAAQPATDRQTFGYRRVEVFAALINGVILLVVAVSVTVGALERLTTNQPGEVQSGPMLVVAVVGLMANALALLLLRSGARQSLNLRGAYLEVFGDLIGSVAVIFAALVILFTGFRQADALASLFIAACIVPRAVILLRDVVRIFSEAVPQGTDVADVRNHILNTAGVTAVHDVHVWAITSGSNVFSAHVEVAPTIFTRGQSGELLTQLSECLRDHFDVDHSTFQLEPAGHGKQEHPPLC</sequence>
<evidence type="ECO:0000256" key="1">
    <source>
        <dbReference type="ARBA" id="ARBA00004141"/>
    </source>
</evidence>
<dbReference type="Gene3D" id="1.20.1510.10">
    <property type="entry name" value="Cation efflux protein transmembrane domain"/>
    <property type="match status" value="1"/>
</dbReference>
<feature type="domain" description="Cation efflux protein cytoplasmic" evidence="10">
    <location>
        <begin position="214"/>
        <end position="292"/>
    </location>
</feature>
<keyword evidence="6" id="KW-0406">Ion transport</keyword>